<comment type="caution">
    <text evidence="2">The sequence shown here is derived from an EMBL/GenBank/DDBJ whole genome shotgun (WGS) entry which is preliminary data.</text>
</comment>
<dbReference type="InterPro" id="IPR013498">
    <property type="entry name" value="Topo_IA_Znf"/>
</dbReference>
<dbReference type="InterPro" id="IPR011528">
    <property type="entry name" value="NERD"/>
</dbReference>
<keyword evidence="3" id="KW-1185">Reference proteome</keyword>
<dbReference type="PROSITE" id="PS50965">
    <property type="entry name" value="NERD"/>
    <property type="match status" value="1"/>
</dbReference>
<dbReference type="Pfam" id="PF01396">
    <property type="entry name" value="Zn_ribbon_Top1"/>
    <property type="match status" value="1"/>
</dbReference>
<dbReference type="Pfam" id="PF08378">
    <property type="entry name" value="NERD"/>
    <property type="match status" value="1"/>
</dbReference>
<name>A0ABW5IX61_9FLAO</name>
<feature type="domain" description="NERD" evidence="1">
    <location>
        <begin position="29"/>
        <end position="145"/>
    </location>
</feature>
<dbReference type="Proteomes" id="UP001597468">
    <property type="component" value="Unassembled WGS sequence"/>
</dbReference>
<protein>
    <submittedName>
        <fullName evidence="2">NERD domain-containing protein</fullName>
    </submittedName>
</protein>
<gene>
    <name evidence="2" type="ORF">ACFSTG_10185</name>
</gene>
<dbReference type="Gene3D" id="3.30.65.10">
    <property type="entry name" value="Bacterial Topoisomerase I, domain 1"/>
    <property type="match status" value="1"/>
</dbReference>
<organism evidence="2 3">
    <name type="scientific">Salinimicrobium flavum</name>
    <dbReference type="NCBI Taxonomy" id="1737065"/>
    <lineage>
        <taxon>Bacteria</taxon>
        <taxon>Pseudomonadati</taxon>
        <taxon>Bacteroidota</taxon>
        <taxon>Flavobacteriia</taxon>
        <taxon>Flavobacteriales</taxon>
        <taxon>Flavobacteriaceae</taxon>
        <taxon>Salinimicrobium</taxon>
    </lineage>
</organism>
<dbReference type="EMBL" id="JBHULT010000009">
    <property type="protein sequence ID" value="MFD2518261.1"/>
    <property type="molecule type" value="Genomic_DNA"/>
</dbReference>
<evidence type="ECO:0000259" key="1">
    <source>
        <dbReference type="PROSITE" id="PS50965"/>
    </source>
</evidence>
<evidence type="ECO:0000313" key="2">
    <source>
        <dbReference type="EMBL" id="MFD2518261.1"/>
    </source>
</evidence>
<proteinExistence type="predicted"/>
<dbReference type="SUPFAM" id="SSF57783">
    <property type="entry name" value="Zinc beta-ribbon"/>
    <property type="match status" value="1"/>
</dbReference>
<evidence type="ECO:0000313" key="3">
    <source>
        <dbReference type="Proteomes" id="UP001597468"/>
    </source>
</evidence>
<sequence>MEILFLFIIFFVLSGILFYFKKNILPKIKGALGENKVTTKLRRLNKKEYIVFNNILLKKGNSTTQIDHIVVCQGGIFVIETKNYKGWIHGHQNSEYWMQTIYNYRKKFRNPIKQNWVHVFAIKKLLSEFGHIRYFPIIVFSGNAELKNVTSRIPVIYRNQLLRTIKKMNERENLSFDQVKLISDILEQHKIIEKKANKKHIKYIKESVRTRKKMERQKICPKCGNDLILRKGKYGEFYGCENYPNCTFSLNL</sequence>
<accession>A0ABW5IX61</accession>
<reference evidence="3" key="1">
    <citation type="journal article" date="2019" name="Int. J. Syst. Evol. Microbiol.">
        <title>The Global Catalogue of Microorganisms (GCM) 10K type strain sequencing project: providing services to taxonomists for standard genome sequencing and annotation.</title>
        <authorList>
            <consortium name="The Broad Institute Genomics Platform"/>
            <consortium name="The Broad Institute Genome Sequencing Center for Infectious Disease"/>
            <person name="Wu L."/>
            <person name="Ma J."/>
        </authorList>
    </citation>
    <scope>NUCLEOTIDE SEQUENCE [LARGE SCALE GENOMIC DNA]</scope>
    <source>
        <strain evidence="3">KCTC 42585</strain>
    </source>
</reference>